<dbReference type="Proteomes" id="UP001314263">
    <property type="component" value="Unassembled WGS sequence"/>
</dbReference>
<dbReference type="AlphaFoldDB" id="A0AAV1HVN1"/>
<organism evidence="2 3">
    <name type="scientific">Coccomyxa viridis</name>
    <dbReference type="NCBI Taxonomy" id="1274662"/>
    <lineage>
        <taxon>Eukaryota</taxon>
        <taxon>Viridiplantae</taxon>
        <taxon>Chlorophyta</taxon>
        <taxon>core chlorophytes</taxon>
        <taxon>Trebouxiophyceae</taxon>
        <taxon>Trebouxiophyceae incertae sedis</taxon>
        <taxon>Coccomyxaceae</taxon>
        <taxon>Coccomyxa</taxon>
    </lineage>
</organism>
<dbReference type="InterPro" id="IPR021503">
    <property type="entry name" value="DUF3110"/>
</dbReference>
<sequence length="341" mass="38053">MGPCSVQGFGTAVTGITKSQAQASLPASASSASLWHFSVPRAHTLKAQRAQLRCLSSLGDFHSSDQRWNEQQASDDPIDQEWEATMQRYNVPDFPMPSTSSWDRFSSPHASSGSGQYGLDETWDFIDDGYTPFPSHLPTNDMSDGYERQAAGALHLSETKDLWSKIGQVYVILFGVGKTETEGIYSLRAVSRADGIPKDTIVAFEDIEDAQRYSTALEATGISHTPHCMPIDVAELQDFCRDSGYNVRLERSGTFFTPPSFNVHLTDWERAARLREGQYSVLEHDPVMDSLQHDEEPQSPTSTMDPDSSFWWGEQLNNAGSYNLNSELDEIRARLERLLPE</sequence>
<comment type="caution">
    <text evidence="2">The sequence shown here is derived from an EMBL/GenBank/DDBJ whole genome shotgun (WGS) entry which is preliminary data.</text>
</comment>
<name>A0AAV1HVN1_9CHLO</name>
<evidence type="ECO:0000256" key="1">
    <source>
        <dbReference type="SAM" id="MobiDB-lite"/>
    </source>
</evidence>
<gene>
    <name evidence="2" type="ORF">CVIRNUC_002260</name>
</gene>
<evidence type="ECO:0000313" key="3">
    <source>
        <dbReference type="Proteomes" id="UP001314263"/>
    </source>
</evidence>
<dbReference type="EMBL" id="CAUYUE010000003">
    <property type="protein sequence ID" value="CAK0753957.1"/>
    <property type="molecule type" value="Genomic_DNA"/>
</dbReference>
<dbReference type="Pfam" id="PF11360">
    <property type="entry name" value="DUF3110"/>
    <property type="match status" value="1"/>
</dbReference>
<proteinExistence type="predicted"/>
<accession>A0AAV1HVN1</accession>
<evidence type="ECO:0000313" key="2">
    <source>
        <dbReference type="EMBL" id="CAK0753957.1"/>
    </source>
</evidence>
<reference evidence="2 3" key="1">
    <citation type="submission" date="2023-10" db="EMBL/GenBank/DDBJ databases">
        <authorList>
            <person name="Maclean D."/>
            <person name="Macfadyen A."/>
        </authorList>
    </citation>
    <scope>NUCLEOTIDE SEQUENCE [LARGE SCALE GENOMIC DNA]</scope>
</reference>
<feature type="region of interest" description="Disordered" evidence="1">
    <location>
        <begin position="291"/>
        <end position="312"/>
    </location>
</feature>
<protein>
    <submittedName>
        <fullName evidence="2">Uncharacterized protein</fullName>
    </submittedName>
</protein>
<keyword evidence="3" id="KW-1185">Reference proteome</keyword>